<accession>A0ABX9XHR4</accession>
<dbReference type="InterPro" id="IPR036629">
    <property type="entry name" value="YjbJ_sf"/>
</dbReference>
<comment type="caution">
    <text evidence="1">The sequence shown here is derived from an EMBL/GenBank/DDBJ whole genome shotgun (WGS) entry which is preliminary data.</text>
</comment>
<evidence type="ECO:0000313" key="2">
    <source>
        <dbReference type="Proteomes" id="UP000275199"/>
    </source>
</evidence>
<dbReference type="Proteomes" id="UP000275199">
    <property type="component" value="Unassembled WGS sequence"/>
</dbReference>
<evidence type="ECO:0000313" key="1">
    <source>
        <dbReference type="EMBL" id="ROZ84435.1"/>
    </source>
</evidence>
<sequence>MTQSLAEIIQGKWQQLAGLAHIVWDDLTLDELVKSKGDAKKLTLLVQQRYEMTHNEAERQVISFFERNRTT</sequence>
<dbReference type="RefSeq" id="WP_123889595.1">
    <property type="nucleotide sequence ID" value="NZ_RKKU01000011.1"/>
</dbReference>
<organism evidence="1 2">
    <name type="scientific">Pseudomonas neustonica</name>
    <dbReference type="NCBI Taxonomy" id="2487346"/>
    <lineage>
        <taxon>Bacteria</taxon>
        <taxon>Pseudomonadati</taxon>
        <taxon>Pseudomonadota</taxon>
        <taxon>Gammaproteobacteria</taxon>
        <taxon>Pseudomonadales</taxon>
        <taxon>Pseudomonadaceae</taxon>
        <taxon>Pseudomonas</taxon>
    </lineage>
</organism>
<proteinExistence type="predicted"/>
<dbReference type="SUPFAM" id="SSF69047">
    <property type="entry name" value="Hypothetical protein YjbJ"/>
    <property type="match status" value="1"/>
</dbReference>
<name>A0ABX9XHR4_9PSED</name>
<protein>
    <submittedName>
        <fullName evidence="1">CsbD family protein</fullName>
    </submittedName>
</protein>
<dbReference type="EMBL" id="RKKU01000011">
    <property type="protein sequence ID" value="ROZ84435.1"/>
    <property type="molecule type" value="Genomic_DNA"/>
</dbReference>
<dbReference type="Gene3D" id="1.10.1470.10">
    <property type="entry name" value="YjbJ"/>
    <property type="match status" value="1"/>
</dbReference>
<gene>
    <name evidence="1" type="ORF">EF096_10580</name>
</gene>
<keyword evidence="2" id="KW-1185">Reference proteome</keyword>
<reference evidence="1 2" key="1">
    <citation type="submission" date="2018-11" db="EMBL/GenBank/DDBJ databases">
        <authorList>
            <person name="Jang G.I."/>
            <person name="Hwang C.Y."/>
        </authorList>
    </citation>
    <scope>NUCLEOTIDE SEQUENCE [LARGE SCALE GENOMIC DNA]</scope>
    <source>
        <strain evidence="1 2">SSM26</strain>
    </source>
</reference>